<keyword evidence="2" id="KW-1185">Reference proteome</keyword>
<proteinExistence type="predicted"/>
<dbReference type="EMBL" id="CALYLO010000009">
    <property type="protein sequence ID" value="CAH8248304.1"/>
    <property type="molecule type" value="Genomic_DNA"/>
</dbReference>
<protein>
    <submittedName>
        <fullName evidence="1">Uncharacterized protein</fullName>
    </submittedName>
</protein>
<organism evidence="1 2">
    <name type="scientific">Paenibacillus melissococcoides</name>
    <dbReference type="NCBI Taxonomy" id="2912268"/>
    <lineage>
        <taxon>Bacteria</taxon>
        <taxon>Bacillati</taxon>
        <taxon>Bacillota</taxon>
        <taxon>Bacilli</taxon>
        <taxon>Bacillales</taxon>
        <taxon>Paenibacillaceae</taxon>
        <taxon>Paenibacillus</taxon>
    </lineage>
</organism>
<sequence length="166" mass="19506">MKGRGFLSSFMKKYGKATLLLVVVFIIGALYIPKLNHTAEVISFNQFVKEHVKEEEIEYLFLSKAIQGESSRDSSFRIYDKEERERVLQIYSKIEMKREDSPERLSQKERVYLNFGNVYGLQYVIMVTDLGIVDTFHYKTNKGRTYRITNDFDFGTISHLFETESK</sequence>
<gene>
    <name evidence="1" type="ORF">WJ0W_005561</name>
</gene>
<reference evidence="1" key="1">
    <citation type="submission" date="2022-06" db="EMBL/GenBank/DDBJ databases">
        <authorList>
            <person name="Dietemann V."/>
            <person name="Ory F."/>
            <person name="Dainat B."/>
            <person name="Oberhansli S."/>
        </authorList>
    </citation>
    <scope>NUCLEOTIDE SEQUENCE</scope>
    <source>
        <strain evidence="1">Ena-SAMPLE-TAB-26-04-2022-14:26:32:270-5432</strain>
    </source>
</reference>
<comment type="caution">
    <text evidence="1">The sequence shown here is derived from an EMBL/GenBank/DDBJ whole genome shotgun (WGS) entry which is preliminary data.</text>
</comment>
<accession>A0ABM9G8L4</accession>
<evidence type="ECO:0000313" key="1">
    <source>
        <dbReference type="EMBL" id="CAH8248304.1"/>
    </source>
</evidence>
<dbReference type="Proteomes" id="UP001154322">
    <property type="component" value="Unassembled WGS sequence"/>
</dbReference>
<evidence type="ECO:0000313" key="2">
    <source>
        <dbReference type="Proteomes" id="UP001154322"/>
    </source>
</evidence>
<name>A0ABM9G8L4_9BACL</name>